<reference evidence="4 5" key="1">
    <citation type="submission" date="2020-04" db="EMBL/GenBank/DDBJ databases">
        <title>Metagenomic profiling of ammonia- and methane-oxidizing microorganisms in a Dutch drinking water treatment plant.</title>
        <authorList>
            <person name="Poghosyan L."/>
            <person name="Leucker S."/>
        </authorList>
    </citation>
    <scope>NUCLEOTIDE SEQUENCE [LARGE SCALE GENOMIC DNA]</scope>
    <source>
        <strain evidence="4">S-RSF-IL-03</strain>
    </source>
</reference>
<dbReference type="PANTHER" id="PTHR44591:SF3">
    <property type="entry name" value="RESPONSE REGULATORY DOMAIN-CONTAINING PROTEIN"/>
    <property type="match status" value="1"/>
</dbReference>
<proteinExistence type="predicted"/>
<dbReference type="PROSITE" id="PS50110">
    <property type="entry name" value="RESPONSE_REGULATORY"/>
    <property type="match status" value="1"/>
</dbReference>
<comment type="caution">
    <text evidence="4">The sequence shown here is derived from an EMBL/GenBank/DDBJ whole genome shotgun (WGS) entry which is preliminary data.</text>
</comment>
<organism evidence="4 5">
    <name type="scientific">Eiseniibacteriota bacterium</name>
    <dbReference type="NCBI Taxonomy" id="2212470"/>
    <lineage>
        <taxon>Bacteria</taxon>
        <taxon>Candidatus Eiseniibacteriota</taxon>
    </lineage>
</organism>
<feature type="modified residue" description="4-aspartylphosphate" evidence="2">
    <location>
        <position position="55"/>
    </location>
</feature>
<evidence type="ECO:0000313" key="4">
    <source>
        <dbReference type="EMBL" id="NOT34355.1"/>
    </source>
</evidence>
<keyword evidence="1 2" id="KW-0597">Phosphoprotein</keyword>
<evidence type="ECO:0000256" key="2">
    <source>
        <dbReference type="PROSITE-ProRule" id="PRU00169"/>
    </source>
</evidence>
<dbReference type="InterPro" id="IPR001789">
    <property type="entry name" value="Sig_transdc_resp-reg_receiver"/>
</dbReference>
<dbReference type="InterPro" id="IPR011006">
    <property type="entry name" value="CheY-like_superfamily"/>
</dbReference>
<dbReference type="SMART" id="SM00448">
    <property type="entry name" value="REC"/>
    <property type="match status" value="1"/>
</dbReference>
<feature type="domain" description="Response regulatory" evidence="3">
    <location>
        <begin position="6"/>
        <end position="101"/>
    </location>
</feature>
<dbReference type="CDD" id="cd17574">
    <property type="entry name" value="REC_OmpR"/>
    <property type="match status" value="1"/>
</dbReference>
<dbReference type="AlphaFoldDB" id="A0A849SQU0"/>
<dbReference type="Pfam" id="PF00072">
    <property type="entry name" value="Response_reg"/>
    <property type="match status" value="1"/>
</dbReference>
<accession>A0A849SQU0</accession>
<evidence type="ECO:0000256" key="1">
    <source>
        <dbReference type="ARBA" id="ARBA00022553"/>
    </source>
</evidence>
<name>A0A849SQU0_UNCEI</name>
<gene>
    <name evidence="4" type="ORF">HOP12_09320</name>
</gene>
<dbReference type="EMBL" id="JABFRW010000112">
    <property type="protein sequence ID" value="NOT34355.1"/>
    <property type="molecule type" value="Genomic_DNA"/>
</dbReference>
<dbReference type="PANTHER" id="PTHR44591">
    <property type="entry name" value="STRESS RESPONSE REGULATOR PROTEIN 1"/>
    <property type="match status" value="1"/>
</dbReference>
<evidence type="ECO:0000313" key="5">
    <source>
        <dbReference type="Proteomes" id="UP000580839"/>
    </source>
</evidence>
<protein>
    <submittedName>
        <fullName evidence="4">Response regulator</fullName>
    </submittedName>
</protein>
<dbReference type="GO" id="GO:0000160">
    <property type="term" value="P:phosphorelay signal transduction system"/>
    <property type="evidence" value="ECO:0007669"/>
    <property type="project" value="InterPro"/>
</dbReference>
<dbReference type="SUPFAM" id="SSF52172">
    <property type="entry name" value="CheY-like"/>
    <property type="match status" value="1"/>
</dbReference>
<evidence type="ECO:0000259" key="3">
    <source>
        <dbReference type="PROSITE" id="PS50110"/>
    </source>
</evidence>
<dbReference type="Gene3D" id="3.40.50.2300">
    <property type="match status" value="1"/>
</dbReference>
<dbReference type="InterPro" id="IPR050595">
    <property type="entry name" value="Bact_response_regulator"/>
</dbReference>
<sequence length="101" mass="11019">MDRKARLLVVEDDADLAQGLSVWLRAKGFEVLIAQDGLQALTAVRKEHPDLVLLDLGLPGGDGYTVLERMRGMVDGASVPVIVLRARDPVVNRDRAAERTS</sequence>
<dbReference type="Proteomes" id="UP000580839">
    <property type="component" value="Unassembled WGS sequence"/>
</dbReference>